<evidence type="ECO:0000256" key="6">
    <source>
        <dbReference type="ARBA" id="ARBA00022777"/>
    </source>
</evidence>
<evidence type="ECO:0000259" key="8">
    <source>
        <dbReference type="Pfam" id="PF16575"/>
    </source>
</evidence>
<organism evidence="9 10">
    <name type="scientific">Malassezia globosa (strain ATCC MYA-4612 / CBS 7966)</name>
    <name type="common">Dandruff-associated fungus</name>
    <dbReference type="NCBI Taxonomy" id="425265"/>
    <lineage>
        <taxon>Eukaryota</taxon>
        <taxon>Fungi</taxon>
        <taxon>Dikarya</taxon>
        <taxon>Basidiomycota</taxon>
        <taxon>Ustilaginomycotina</taxon>
        <taxon>Malasseziomycetes</taxon>
        <taxon>Malasseziales</taxon>
        <taxon>Malasseziaceae</taxon>
        <taxon>Malassezia</taxon>
    </lineage>
</organism>
<proteinExistence type="inferred from homology"/>
<evidence type="ECO:0000313" key="9">
    <source>
        <dbReference type="EMBL" id="EDP43287.1"/>
    </source>
</evidence>
<dbReference type="InterPro" id="IPR032319">
    <property type="entry name" value="CLP1_P"/>
</dbReference>
<dbReference type="VEuPathDB" id="FungiDB:MGL_2297"/>
<dbReference type="AlphaFoldDB" id="A8Q326"/>
<dbReference type="InParanoid" id="A8Q326"/>
<accession>A8Q326</accession>
<evidence type="ECO:0000256" key="5">
    <source>
        <dbReference type="ARBA" id="ARBA00022741"/>
    </source>
</evidence>
<keyword evidence="7" id="KW-0067">ATP-binding</keyword>
<dbReference type="GO" id="GO:0000448">
    <property type="term" value="P:cleavage in ITS2 between 5.8S rRNA and LSU-rRNA of tricistronic rRNA transcript (SSU-rRNA, 5.8S rRNA, LSU-rRNA)"/>
    <property type="evidence" value="ECO:0007669"/>
    <property type="project" value="TreeGrafter"/>
</dbReference>
<evidence type="ECO:0000256" key="2">
    <source>
        <dbReference type="ARBA" id="ARBA00018706"/>
    </source>
</evidence>
<dbReference type="GO" id="GO:0005634">
    <property type="term" value="C:nucleus"/>
    <property type="evidence" value="ECO:0007669"/>
    <property type="project" value="TreeGrafter"/>
</dbReference>
<evidence type="ECO:0000313" key="10">
    <source>
        <dbReference type="Proteomes" id="UP000008837"/>
    </source>
</evidence>
<dbReference type="EMBL" id="AAYY01000008">
    <property type="protein sequence ID" value="EDP43287.1"/>
    <property type="molecule type" value="Genomic_DNA"/>
</dbReference>
<comment type="similarity">
    <text evidence="1">Belongs to the Clp1 family. NOL9/GRC3 subfamily.</text>
</comment>
<dbReference type="GO" id="GO:0051731">
    <property type="term" value="F:polynucleotide 5'-hydroxyl-kinase activity"/>
    <property type="evidence" value="ECO:0007669"/>
    <property type="project" value="InterPro"/>
</dbReference>
<keyword evidence="5" id="KW-0547">Nucleotide-binding</keyword>
<gene>
    <name evidence="9" type="ORF">MGL_2297</name>
</gene>
<dbReference type="GO" id="GO:0005524">
    <property type="term" value="F:ATP binding"/>
    <property type="evidence" value="ECO:0007669"/>
    <property type="project" value="UniProtKB-KW"/>
</dbReference>
<dbReference type="RefSeq" id="XP_001730501.1">
    <property type="nucleotide sequence ID" value="XM_001730449.1"/>
</dbReference>
<dbReference type="Pfam" id="PF16575">
    <property type="entry name" value="CLP1_P"/>
    <property type="match status" value="1"/>
</dbReference>
<sequence length="539" mass="59197">MEPSPTHEDHCDLFPDCDTVVRLESMRCGLEQLSRVCPVAGMDPFSMHRALPGCTFTLLSDASDVLCMPNEWLDTLDELASLPSRVPGIVAVRGLKNSGKSTCARMLLHAFLTRGEHRFVAYMELDVGQPEFGPPGMLCLHVFDSQREHGLFAPGWCTARMPVRAHFLGDITPRDDPARYMAAVSDLVDTYRSQYQFYQSAQRVEEQLYLPATSEGTLRADRTIPLIVNTHGWLKGLGLELVQHVTATLMPTHVLDVGPTPCPDATHTLVPFPETLDGRASVPQRRLNAAESRTLSLLTYMHMTRLASPGVRAQWNFASALVAQRPWVVDVSSGLGAGFAALDTGAHVDEALTLLAMNGALVAIVQAPEHVADGETKVPDVWRTAIQRGRDLLTRTMPPMAPTLGLALVRSINMEQKQMHLLTPISGPDLHQRIYKTGLPIGLLQGALDLPFWGALDAETYADVMQWRRGGQPSTHLAGVPCADVPYLLWPSEFLARATHCEDDAALSPSGSSAEPLGARPRKVRRNLMRRRHKSTALI</sequence>
<keyword evidence="4" id="KW-0808">Transferase</keyword>
<dbReference type="InterPro" id="IPR027417">
    <property type="entry name" value="P-loop_NTPase"/>
</dbReference>
<dbReference type="OrthoDB" id="2405412at2759"/>
<dbReference type="STRING" id="425265.A8Q326"/>
<evidence type="ECO:0000256" key="3">
    <source>
        <dbReference type="ARBA" id="ARBA00019824"/>
    </source>
</evidence>
<protein>
    <recommendedName>
        <fullName evidence="3">Polynucleotide 5'-hydroxyl-kinase GRC3</fullName>
    </recommendedName>
    <alternativeName>
        <fullName evidence="2">Polynucleotide 5'-hydroxyl-kinase grc3</fullName>
    </alternativeName>
</protein>
<evidence type="ECO:0000256" key="1">
    <source>
        <dbReference type="ARBA" id="ARBA00011003"/>
    </source>
</evidence>
<dbReference type="InterPro" id="IPR045116">
    <property type="entry name" value="Clp1/Grc3"/>
</dbReference>
<dbReference type="PANTHER" id="PTHR12755:SF3">
    <property type="entry name" value="POLYNUCLEOTIDE 5'-HYDROXYL-KINASE NOL9"/>
    <property type="match status" value="1"/>
</dbReference>
<name>A8Q326_MALGO</name>
<dbReference type="GeneID" id="5854808"/>
<keyword evidence="10" id="KW-1185">Reference proteome</keyword>
<dbReference type="KEGG" id="mgl:MGL_2297"/>
<reference evidence="9 10" key="1">
    <citation type="journal article" date="2007" name="Proc. Natl. Acad. Sci. U.S.A.">
        <title>Dandruff-associated Malassezia genomes reveal convergent and divergent virulence traits shared with plant and human fungal pathogens.</title>
        <authorList>
            <person name="Xu J."/>
            <person name="Saunders C.W."/>
            <person name="Hu P."/>
            <person name="Grant R.A."/>
            <person name="Boekhout T."/>
            <person name="Kuramae E.E."/>
            <person name="Kronstad J.W."/>
            <person name="Deangelis Y.M."/>
            <person name="Reeder N.L."/>
            <person name="Johnstone K.R."/>
            <person name="Leland M."/>
            <person name="Fieno A.M."/>
            <person name="Begley W.M."/>
            <person name="Sun Y."/>
            <person name="Lacey M.P."/>
            <person name="Chaudhary T."/>
            <person name="Keough T."/>
            <person name="Chu L."/>
            <person name="Sears R."/>
            <person name="Yuan B."/>
            <person name="Dawson T.L.Jr."/>
        </authorList>
    </citation>
    <scope>NUCLEOTIDE SEQUENCE [LARGE SCALE GENOMIC DNA]</scope>
    <source>
        <strain evidence="10">ATCC MYA-4612 / CBS 7966</strain>
    </source>
</reference>
<comment type="caution">
    <text evidence="9">The sequence shown here is derived from an EMBL/GenBank/DDBJ whole genome shotgun (WGS) entry which is preliminary data.</text>
</comment>
<evidence type="ECO:0000256" key="7">
    <source>
        <dbReference type="ARBA" id="ARBA00022840"/>
    </source>
</evidence>
<feature type="domain" description="Clp1 P-loop" evidence="8">
    <location>
        <begin position="94"/>
        <end position="258"/>
    </location>
</feature>
<keyword evidence="6" id="KW-0418">Kinase</keyword>
<dbReference type="FunCoup" id="A8Q326">
    <property type="interactions" value="197"/>
</dbReference>
<evidence type="ECO:0000256" key="4">
    <source>
        <dbReference type="ARBA" id="ARBA00022679"/>
    </source>
</evidence>
<dbReference type="Proteomes" id="UP000008837">
    <property type="component" value="Unassembled WGS sequence"/>
</dbReference>
<dbReference type="PANTHER" id="PTHR12755">
    <property type="entry name" value="CLEAVAGE/POLYADENYLATION FACTOR IA SUBUNIT CLP1P"/>
    <property type="match status" value="1"/>
</dbReference>
<dbReference type="Gene3D" id="3.40.50.300">
    <property type="entry name" value="P-loop containing nucleotide triphosphate hydrolases"/>
    <property type="match status" value="1"/>
</dbReference>